<dbReference type="AlphaFoldDB" id="A0AAV0VSQ7"/>
<proteinExistence type="predicted"/>
<dbReference type="EMBL" id="CARXXK010000001">
    <property type="protein sequence ID" value="CAI6347204.1"/>
    <property type="molecule type" value="Genomic_DNA"/>
</dbReference>
<keyword evidence="2" id="KW-1185">Reference proteome</keyword>
<evidence type="ECO:0000313" key="2">
    <source>
        <dbReference type="Proteomes" id="UP001160148"/>
    </source>
</evidence>
<protein>
    <submittedName>
        <fullName evidence="1">Uncharacterized protein</fullName>
    </submittedName>
</protein>
<accession>A0AAV0VSQ7</accession>
<reference evidence="1 2" key="1">
    <citation type="submission" date="2023-01" db="EMBL/GenBank/DDBJ databases">
        <authorList>
            <person name="Whitehead M."/>
        </authorList>
    </citation>
    <scope>NUCLEOTIDE SEQUENCE [LARGE SCALE GENOMIC DNA]</scope>
</reference>
<evidence type="ECO:0000313" key="1">
    <source>
        <dbReference type="EMBL" id="CAI6347204.1"/>
    </source>
</evidence>
<sequence>MYTLKALTETLEKKNLSLVDAATLIDTTIQVLEEINSNTNSMNNLIDSAISFSTTLGINPENDFKIHHRHKNPPTWLDKNSKTQMKHILSLTKTVCDLALTAPVSVATNERTFKKDVADKLNLSNIVNDWASLKNRRIQLL</sequence>
<comment type="caution">
    <text evidence="1">The sequence shown here is derived from an EMBL/GenBank/DDBJ whole genome shotgun (WGS) entry which is preliminary data.</text>
</comment>
<name>A0AAV0VSQ7_9HEMI</name>
<dbReference type="Proteomes" id="UP001160148">
    <property type="component" value="Unassembled WGS sequence"/>
</dbReference>
<gene>
    <name evidence="1" type="ORF">MEUPH1_LOCUS4019</name>
</gene>
<organism evidence="1 2">
    <name type="scientific">Macrosiphum euphorbiae</name>
    <name type="common">potato aphid</name>
    <dbReference type="NCBI Taxonomy" id="13131"/>
    <lineage>
        <taxon>Eukaryota</taxon>
        <taxon>Metazoa</taxon>
        <taxon>Ecdysozoa</taxon>
        <taxon>Arthropoda</taxon>
        <taxon>Hexapoda</taxon>
        <taxon>Insecta</taxon>
        <taxon>Pterygota</taxon>
        <taxon>Neoptera</taxon>
        <taxon>Paraneoptera</taxon>
        <taxon>Hemiptera</taxon>
        <taxon>Sternorrhyncha</taxon>
        <taxon>Aphidomorpha</taxon>
        <taxon>Aphidoidea</taxon>
        <taxon>Aphididae</taxon>
        <taxon>Macrosiphini</taxon>
        <taxon>Macrosiphum</taxon>
    </lineage>
</organism>